<reference evidence="1 2" key="1">
    <citation type="submission" date="2019-03" db="EMBL/GenBank/DDBJ databases">
        <title>Alkanindiges illinoisensis: a potential pathogenic isolated from ascites of a gastric cancer patient with abdominal metastasis.</title>
        <authorList>
            <person name="Hu X."/>
            <person name="Yang B."/>
            <person name="Yan X."/>
            <person name="Lin L."/>
            <person name="Zhao H."/>
            <person name="Zhou F."/>
            <person name="Su B."/>
            <person name="Chen J."/>
            <person name="Rui Y."/>
            <person name="Wang Q."/>
            <person name="Zheng L."/>
        </authorList>
    </citation>
    <scope>NUCLEOTIDE SEQUENCE [LARGE SCALE GENOMIC DNA]</scope>
    <source>
        <strain evidence="1 2">NFYY 23406</strain>
    </source>
</reference>
<organism evidence="1 2">
    <name type="scientific">Alkanindiges illinoisensis</name>
    <dbReference type="NCBI Taxonomy" id="197183"/>
    <lineage>
        <taxon>Bacteria</taxon>
        <taxon>Pseudomonadati</taxon>
        <taxon>Pseudomonadota</taxon>
        <taxon>Gammaproteobacteria</taxon>
        <taxon>Moraxellales</taxon>
        <taxon>Moraxellaceae</taxon>
        <taxon>Alkanindiges</taxon>
    </lineage>
</organism>
<proteinExistence type="predicted"/>
<evidence type="ECO:0000313" key="2">
    <source>
        <dbReference type="Proteomes" id="UP000297834"/>
    </source>
</evidence>
<dbReference type="AlphaFoldDB" id="A0A4Y7XED6"/>
<protein>
    <submittedName>
        <fullName evidence="1">Uncharacterized protein</fullName>
    </submittedName>
</protein>
<accession>A0A4Y7XED6</accession>
<sequence length="84" mass="9782">MQALGWDLKDVCDLLHEAFDSGQYIDSEWCLNKKGHWLACDSYRIRRREFIEAAHKVMQIEYFIKFCIGKMGAIVLIVSCHLSS</sequence>
<comment type="caution">
    <text evidence="1">The sequence shown here is derived from an EMBL/GenBank/DDBJ whole genome shotgun (WGS) entry which is preliminary data.</text>
</comment>
<gene>
    <name evidence="1" type="ORF">E2B99_03450</name>
</gene>
<dbReference type="EMBL" id="SNTY01000012">
    <property type="protein sequence ID" value="TEU30147.1"/>
    <property type="molecule type" value="Genomic_DNA"/>
</dbReference>
<dbReference type="OrthoDB" id="7042038at2"/>
<name>A0A4Y7XED6_9GAMM</name>
<evidence type="ECO:0000313" key="1">
    <source>
        <dbReference type="EMBL" id="TEU30147.1"/>
    </source>
</evidence>
<keyword evidence="2" id="KW-1185">Reference proteome</keyword>
<dbReference type="Proteomes" id="UP000297834">
    <property type="component" value="Unassembled WGS sequence"/>
</dbReference>